<keyword evidence="2" id="KW-1185">Reference proteome</keyword>
<proteinExistence type="predicted"/>
<dbReference type="EMBL" id="BJXX01000078">
    <property type="protein sequence ID" value="GEN34385.1"/>
    <property type="molecule type" value="Genomic_DNA"/>
</dbReference>
<dbReference type="RefSeq" id="WP_146809658.1">
    <property type="nucleotide sequence ID" value="NZ_BJXX01000078.1"/>
</dbReference>
<accession>A0A511V620</accession>
<organism evidence="1 2">
    <name type="scientific">Aneurinibacillus danicus</name>
    <dbReference type="NCBI Taxonomy" id="267746"/>
    <lineage>
        <taxon>Bacteria</taxon>
        <taxon>Bacillati</taxon>
        <taxon>Bacillota</taxon>
        <taxon>Bacilli</taxon>
        <taxon>Bacillales</taxon>
        <taxon>Paenibacillaceae</taxon>
        <taxon>Aneurinibacillus group</taxon>
        <taxon>Aneurinibacillus</taxon>
    </lineage>
</organism>
<reference evidence="1 2" key="1">
    <citation type="submission" date="2019-07" db="EMBL/GenBank/DDBJ databases">
        <title>Whole genome shotgun sequence of Aneurinibacillus danicus NBRC 102444.</title>
        <authorList>
            <person name="Hosoyama A."/>
            <person name="Uohara A."/>
            <person name="Ohji S."/>
            <person name="Ichikawa N."/>
        </authorList>
    </citation>
    <scope>NUCLEOTIDE SEQUENCE [LARGE SCALE GENOMIC DNA]</scope>
    <source>
        <strain evidence="1 2">NBRC 102444</strain>
    </source>
</reference>
<name>A0A511V620_9BACL</name>
<evidence type="ECO:0000313" key="1">
    <source>
        <dbReference type="EMBL" id="GEN34385.1"/>
    </source>
</evidence>
<dbReference type="Proteomes" id="UP000321157">
    <property type="component" value="Unassembled WGS sequence"/>
</dbReference>
<gene>
    <name evidence="1" type="ORF">ADA01nite_18450</name>
</gene>
<comment type="caution">
    <text evidence="1">The sequence shown here is derived from an EMBL/GenBank/DDBJ whole genome shotgun (WGS) entry which is preliminary data.</text>
</comment>
<dbReference type="AlphaFoldDB" id="A0A511V620"/>
<evidence type="ECO:0000313" key="2">
    <source>
        <dbReference type="Proteomes" id="UP000321157"/>
    </source>
</evidence>
<dbReference type="OrthoDB" id="2679890at2"/>
<protein>
    <submittedName>
        <fullName evidence="1">Uncharacterized protein</fullName>
    </submittedName>
</protein>
<sequence length="182" mass="21522">MNEAIIKWNEQWKSYVDRIKDKRAPQLSERGFDFLCMLEFKDASVQPSAKLAMEFLIHWRGTDYCFTYEDSVGSDSWKVHSRMGTRSYWQPITDFFGSYGEASVIRKCFAQFGMEAMARDIQAWKEAEFERLFTERFSGMRITGTKQHGENMYFVLEDGEEILVTSFYEACRKKHLSRCKEE</sequence>